<comment type="cofactor">
    <cofactor evidence="2">
        <name>Mg(2+)</name>
        <dbReference type="ChEBI" id="CHEBI:18420"/>
    </cofactor>
</comment>
<comment type="caution">
    <text evidence="12">The sequence shown here is derived from an EMBL/GenBank/DDBJ whole genome shotgun (WGS) entry which is preliminary data.</text>
</comment>
<dbReference type="InterPro" id="IPR036412">
    <property type="entry name" value="HAD-like_sf"/>
</dbReference>
<dbReference type="InterPro" id="IPR050793">
    <property type="entry name" value="CMP-NeuNAc_synthase"/>
</dbReference>
<dbReference type="InterPro" id="IPR010023">
    <property type="entry name" value="KdsC_fam"/>
</dbReference>
<accession>A0ABQ2YSP5</accession>
<dbReference type="NCBIfam" id="TIGR01670">
    <property type="entry name" value="KdsC-phosphatas"/>
    <property type="match status" value="1"/>
</dbReference>
<keyword evidence="13" id="KW-1185">Reference proteome</keyword>
<dbReference type="SFLD" id="SFLDS00003">
    <property type="entry name" value="Haloacid_Dehalogenase"/>
    <property type="match status" value="1"/>
</dbReference>
<dbReference type="SFLD" id="SFLDG01138">
    <property type="entry name" value="C1.6.2:_Deoxy-d-mannose-octulo"/>
    <property type="match status" value="1"/>
</dbReference>
<dbReference type="SUPFAM" id="SSF56784">
    <property type="entry name" value="HAD-like"/>
    <property type="match status" value="1"/>
</dbReference>
<name>A0ABQ2YSP5_9NEIS</name>
<evidence type="ECO:0000256" key="10">
    <source>
        <dbReference type="ARBA" id="ARBA00022985"/>
    </source>
</evidence>
<comment type="catalytic activity">
    <reaction evidence="1">
        <text>3-deoxy-alpha-D-manno-2-octulosonate-8-phosphate + H2O = 3-deoxy-alpha-D-manno-oct-2-ulosonate + phosphate</text>
        <dbReference type="Rhea" id="RHEA:11500"/>
        <dbReference type="ChEBI" id="CHEBI:15377"/>
        <dbReference type="ChEBI" id="CHEBI:43474"/>
        <dbReference type="ChEBI" id="CHEBI:85985"/>
        <dbReference type="ChEBI" id="CHEBI:85986"/>
        <dbReference type="EC" id="3.1.3.45"/>
    </reaction>
</comment>
<keyword evidence="10" id="KW-0448">Lipopolysaccharide biosynthesis</keyword>
<evidence type="ECO:0000256" key="6">
    <source>
        <dbReference type="ARBA" id="ARBA00020092"/>
    </source>
</evidence>
<dbReference type="NCBIfam" id="TIGR01662">
    <property type="entry name" value="HAD-SF-IIIA"/>
    <property type="match status" value="1"/>
</dbReference>
<dbReference type="SFLD" id="SFLDF00036">
    <property type="entry name" value="deoxy-d-mannose-octulosonate_8"/>
    <property type="match status" value="1"/>
</dbReference>
<dbReference type="RefSeq" id="WP_189374308.1">
    <property type="nucleotide sequence ID" value="NZ_BMYW01000007.1"/>
</dbReference>
<evidence type="ECO:0000256" key="9">
    <source>
        <dbReference type="ARBA" id="ARBA00022842"/>
    </source>
</evidence>
<dbReference type="InterPro" id="IPR023214">
    <property type="entry name" value="HAD_sf"/>
</dbReference>
<evidence type="ECO:0000256" key="3">
    <source>
        <dbReference type="ARBA" id="ARBA00005893"/>
    </source>
</evidence>
<comment type="subunit">
    <text evidence="4">Homotetramer.</text>
</comment>
<comment type="similarity">
    <text evidence="3">Belongs to the KdsC family.</text>
</comment>
<evidence type="ECO:0000256" key="5">
    <source>
        <dbReference type="ARBA" id="ARBA00013066"/>
    </source>
</evidence>
<keyword evidence="9" id="KW-0460">Magnesium</keyword>
<dbReference type="PANTHER" id="PTHR21485">
    <property type="entry name" value="HAD SUPERFAMILY MEMBERS CMAS AND KDSC"/>
    <property type="match status" value="1"/>
</dbReference>
<reference evidence="13" key="1">
    <citation type="journal article" date="2019" name="Int. J. Syst. Evol. Microbiol.">
        <title>The Global Catalogue of Microorganisms (GCM) 10K type strain sequencing project: providing services to taxonomists for standard genome sequencing and annotation.</title>
        <authorList>
            <consortium name="The Broad Institute Genomics Platform"/>
            <consortium name="The Broad Institute Genome Sequencing Center for Infectious Disease"/>
            <person name="Wu L."/>
            <person name="Ma J."/>
        </authorList>
    </citation>
    <scope>NUCLEOTIDE SEQUENCE [LARGE SCALE GENOMIC DNA]</scope>
    <source>
        <strain evidence="13">KCTC 32041</strain>
    </source>
</reference>
<evidence type="ECO:0000256" key="8">
    <source>
        <dbReference type="ARBA" id="ARBA00022801"/>
    </source>
</evidence>
<dbReference type="PANTHER" id="PTHR21485:SF6">
    <property type="entry name" value="N-ACYLNEURAMINATE CYTIDYLYLTRANSFERASE-RELATED"/>
    <property type="match status" value="1"/>
</dbReference>
<proteinExistence type="inferred from homology"/>
<dbReference type="SFLD" id="SFLDG01136">
    <property type="entry name" value="C1.6:_Phosphoserine_Phosphatas"/>
    <property type="match status" value="1"/>
</dbReference>
<dbReference type="Proteomes" id="UP000600877">
    <property type="component" value="Unassembled WGS sequence"/>
</dbReference>
<evidence type="ECO:0000313" key="13">
    <source>
        <dbReference type="Proteomes" id="UP000600877"/>
    </source>
</evidence>
<dbReference type="EC" id="3.1.3.45" evidence="5"/>
<dbReference type="PIRSF" id="PIRSF006118">
    <property type="entry name" value="KDO8-P_Ptase"/>
    <property type="match status" value="1"/>
</dbReference>
<organism evidence="12 13">
    <name type="scientific">Vogesella alkaliphila</name>
    <dbReference type="NCBI Taxonomy" id="1193621"/>
    <lineage>
        <taxon>Bacteria</taxon>
        <taxon>Pseudomonadati</taxon>
        <taxon>Pseudomonadota</taxon>
        <taxon>Betaproteobacteria</taxon>
        <taxon>Neisseriales</taxon>
        <taxon>Chromobacteriaceae</taxon>
        <taxon>Vogesella</taxon>
    </lineage>
</organism>
<dbReference type="CDD" id="cd01630">
    <property type="entry name" value="HAD_KDO-like"/>
    <property type="match status" value="1"/>
</dbReference>
<dbReference type="InterPro" id="IPR006549">
    <property type="entry name" value="HAD-SF_hydro_IIIA"/>
</dbReference>
<sequence>MQTITELAKRTRLLIMDVDGVLTDGRIFITASGEELKAFNTLDGHGLRMLQSTGVQLAIITGRDAPGVAHRARGLGIDHYYAGVHDKRTALAELLQKTGIDAADCAYIGDDVIDLPVMSRVGLAVAVPDAPSFVRQHAHFVTGCSGGQGAVRELCELILQAQGNYDRLMAGYLA</sequence>
<evidence type="ECO:0000256" key="7">
    <source>
        <dbReference type="ARBA" id="ARBA00022723"/>
    </source>
</evidence>
<protein>
    <recommendedName>
        <fullName evidence="6">3-deoxy-D-manno-octulosonate 8-phosphate phosphatase KdsC</fullName>
        <ecNumber evidence="5">3.1.3.45</ecNumber>
    </recommendedName>
    <alternativeName>
        <fullName evidence="11">KDO 8-P phosphatase</fullName>
    </alternativeName>
</protein>
<gene>
    <name evidence="12" type="ORF">GCM10011290_22140</name>
</gene>
<dbReference type="NCBIfam" id="NF007019">
    <property type="entry name" value="PRK09484.1"/>
    <property type="match status" value="1"/>
</dbReference>
<evidence type="ECO:0000256" key="4">
    <source>
        <dbReference type="ARBA" id="ARBA00011881"/>
    </source>
</evidence>
<keyword evidence="7" id="KW-0479">Metal-binding</keyword>
<evidence type="ECO:0000256" key="11">
    <source>
        <dbReference type="ARBA" id="ARBA00031051"/>
    </source>
</evidence>
<dbReference type="Gene3D" id="3.40.50.1000">
    <property type="entry name" value="HAD superfamily/HAD-like"/>
    <property type="match status" value="1"/>
</dbReference>
<evidence type="ECO:0000256" key="1">
    <source>
        <dbReference type="ARBA" id="ARBA00000898"/>
    </source>
</evidence>
<keyword evidence="8" id="KW-0378">Hydrolase</keyword>
<evidence type="ECO:0000256" key="2">
    <source>
        <dbReference type="ARBA" id="ARBA00001946"/>
    </source>
</evidence>
<evidence type="ECO:0000313" key="12">
    <source>
        <dbReference type="EMBL" id="GGX93974.1"/>
    </source>
</evidence>
<dbReference type="Pfam" id="PF08282">
    <property type="entry name" value="Hydrolase_3"/>
    <property type="match status" value="1"/>
</dbReference>
<dbReference type="EMBL" id="BMYW01000007">
    <property type="protein sequence ID" value="GGX93974.1"/>
    <property type="molecule type" value="Genomic_DNA"/>
</dbReference>